<dbReference type="GO" id="GO:0004794">
    <property type="term" value="F:threonine deaminase activity"/>
    <property type="evidence" value="ECO:0007669"/>
    <property type="project" value="TreeGrafter"/>
</dbReference>
<dbReference type="GO" id="GO:0006567">
    <property type="term" value="P:L-threonine catabolic process"/>
    <property type="evidence" value="ECO:0007669"/>
    <property type="project" value="TreeGrafter"/>
</dbReference>
<dbReference type="PANTHER" id="PTHR48078">
    <property type="entry name" value="THREONINE DEHYDRATASE, MITOCHONDRIAL-RELATED"/>
    <property type="match status" value="1"/>
</dbReference>
<dbReference type="NCBIfam" id="TIGR00260">
    <property type="entry name" value="thrC"/>
    <property type="match status" value="1"/>
</dbReference>
<protein>
    <recommendedName>
        <fullName evidence="5 11">Threonine synthase</fullName>
        <ecNumber evidence="4 11">4.2.3.1</ecNumber>
    </recommendedName>
</protein>
<dbReference type="InterPro" id="IPR000634">
    <property type="entry name" value="Ser/Thr_deHydtase_PyrdxlP-BS"/>
</dbReference>
<evidence type="ECO:0000313" key="15">
    <source>
        <dbReference type="Proteomes" id="UP000245048"/>
    </source>
</evidence>
<dbReference type="GO" id="GO:0009088">
    <property type="term" value="P:threonine biosynthetic process"/>
    <property type="evidence" value="ECO:0007669"/>
    <property type="project" value="UniProtKB-UniRule"/>
</dbReference>
<dbReference type="Gene3D" id="3.40.50.1100">
    <property type="match status" value="2"/>
</dbReference>
<dbReference type="PROSITE" id="PS00165">
    <property type="entry name" value="DEHYDRATASE_SER_THR"/>
    <property type="match status" value="1"/>
</dbReference>
<dbReference type="GO" id="GO:0030170">
    <property type="term" value="F:pyridoxal phosphate binding"/>
    <property type="evidence" value="ECO:0007669"/>
    <property type="project" value="InterPro"/>
</dbReference>
<sequence length="409" mass="42012">MYLRCIECGHTHPPTLRYACAACGGILRVEGESGLAPPPGLPPGMWRHAARLGVTDPGAIVSLGEGETPLLRAPHLEAAIPGFRGELWLKDETRNPSGSFKDRAISAGISKAIELGARGVVCASSGNAGASVAAYAARAGLGAIIIVPAHTPDGKVTQIAAHGAVLLKVPGHYSRSYDLAAALAERHGYANLTTTFINPWAVDGLKLVGPEIRAQLGGRVPDLVLVPTGSGPLVEGVARGFAAEGFAGAAGPRLVAVQAEGCAPIVRAFEAGAERVEAWGMPDTIASGISDPLIGYERDGTHTLRLVRQSGGTAVAVSDDALRGAMRLLARRAGLYAEPTGASPIAALPALLARGLVPEGAVVVCLITGHGFKDGRAYQEMPARIHPVPEPGDLAAVARLCESALAEKD</sequence>
<evidence type="ECO:0000259" key="13">
    <source>
        <dbReference type="Pfam" id="PF00291"/>
    </source>
</evidence>
<evidence type="ECO:0000256" key="3">
    <source>
        <dbReference type="ARBA" id="ARBA00005517"/>
    </source>
</evidence>
<evidence type="ECO:0000256" key="12">
    <source>
        <dbReference type="PIRSR" id="PIRSR604450-51"/>
    </source>
</evidence>
<evidence type="ECO:0000256" key="4">
    <source>
        <dbReference type="ARBA" id="ARBA00013028"/>
    </source>
</evidence>
<dbReference type="InterPro" id="IPR050147">
    <property type="entry name" value="Ser/Thr_Dehydratase"/>
</dbReference>
<dbReference type="Proteomes" id="UP000245048">
    <property type="component" value="Unassembled WGS sequence"/>
</dbReference>
<dbReference type="PANTHER" id="PTHR48078:SF6">
    <property type="entry name" value="L-THREONINE DEHYDRATASE CATABOLIC TDCB"/>
    <property type="match status" value="1"/>
</dbReference>
<evidence type="ECO:0000256" key="10">
    <source>
        <dbReference type="ARBA" id="ARBA00049144"/>
    </source>
</evidence>
<dbReference type="RefSeq" id="WP_109519012.1">
    <property type="nucleotide sequence ID" value="NZ_PDOA01000026.1"/>
</dbReference>
<evidence type="ECO:0000256" key="1">
    <source>
        <dbReference type="ARBA" id="ARBA00001933"/>
    </source>
</evidence>
<comment type="catalytic activity">
    <reaction evidence="10">
        <text>O-phospho-L-homoserine + H2O = L-threonine + phosphate</text>
        <dbReference type="Rhea" id="RHEA:10840"/>
        <dbReference type="ChEBI" id="CHEBI:15377"/>
        <dbReference type="ChEBI" id="CHEBI:43474"/>
        <dbReference type="ChEBI" id="CHEBI:57590"/>
        <dbReference type="ChEBI" id="CHEBI:57926"/>
        <dbReference type="EC" id="4.2.3.1"/>
    </reaction>
</comment>
<evidence type="ECO:0000313" key="14">
    <source>
        <dbReference type="EMBL" id="PWC26693.1"/>
    </source>
</evidence>
<dbReference type="EMBL" id="PDOA01000026">
    <property type="protein sequence ID" value="PWC26693.1"/>
    <property type="molecule type" value="Genomic_DNA"/>
</dbReference>
<feature type="modified residue" description="N6-(pyridoxal phosphate)lysine" evidence="12">
    <location>
        <position position="101"/>
    </location>
</feature>
<dbReference type="InterPro" id="IPR001926">
    <property type="entry name" value="TrpB-like_PALP"/>
</dbReference>
<proteinExistence type="inferred from homology"/>
<evidence type="ECO:0000256" key="5">
    <source>
        <dbReference type="ARBA" id="ARBA00018679"/>
    </source>
</evidence>
<keyword evidence="6" id="KW-0028">Amino-acid biosynthesis</keyword>
<evidence type="ECO:0000256" key="6">
    <source>
        <dbReference type="ARBA" id="ARBA00022605"/>
    </source>
</evidence>
<evidence type="ECO:0000256" key="11">
    <source>
        <dbReference type="NCBIfam" id="TIGR00260"/>
    </source>
</evidence>
<keyword evidence="9" id="KW-0456">Lyase</keyword>
<keyword evidence="15" id="KW-1185">Reference proteome</keyword>
<dbReference type="SUPFAM" id="SSF53686">
    <property type="entry name" value="Tryptophan synthase beta subunit-like PLP-dependent enzymes"/>
    <property type="match status" value="1"/>
</dbReference>
<comment type="similarity">
    <text evidence="3">Belongs to the threonine synthase family.</text>
</comment>
<reference evidence="15" key="1">
    <citation type="submission" date="2017-10" db="EMBL/GenBank/DDBJ databases">
        <authorList>
            <person name="Toshchakov S.V."/>
            <person name="Goeva M.A."/>
        </authorList>
    </citation>
    <scope>NUCLEOTIDE SEQUENCE [LARGE SCALE GENOMIC DNA]</scope>
    <source>
        <strain evidence="15">JR1/69-1-13</strain>
    </source>
</reference>
<keyword evidence="8 12" id="KW-0663">Pyridoxal phosphate</keyword>
<accession>A0A2U1UYF9</accession>
<comment type="pathway">
    <text evidence="2">Amino-acid biosynthesis; L-threonine biosynthesis; L-threonine from L-aspartate: step 5/5.</text>
</comment>
<dbReference type="AlphaFoldDB" id="A0A2U1UYF9"/>
<evidence type="ECO:0000256" key="7">
    <source>
        <dbReference type="ARBA" id="ARBA00022697"/>
    </source>
</evidence>
<name>A0A2U1UYF9_9PROT</name>
<dbReference type="Pfam" id="PF00291">
    <property type="entry name" value="PALP"/>
    <property type="match status" value="1"/>
</dbReference>
<gene>
    <name evidence="14" type="primary">thrC</name>
    <name evidence="14" type="ORF">CR165_21650</name>
</gene>
<evidence type="ECO:0000256" key="8">
    <source>
        <dbReference type="ARBA" id="ARBA00022898"/>
    </source>
</evidence>
<dbReference type="UniPathway" id="UPA00050">
    <property type="reaction ID" value="UER00065"/>
</dbReference>
<dbReference type="OrthoDB" id="9778118at2"/>
<keyword evidence="7" id="KW-0791">Threonine biosynthesis</keyword>
<dbReference type="GO" id="GO:0006565">
    <property type="term" value="P:L-serine catabolic process"/>
    <property type="evidence" value="ECO:0007669"/>
    <property type="project" value="TreeGrafter"/>
</dbReference>
<dbReference type="InterPro" id="IPR036052">
    <property type="entry name" value="TrpB-like_PALP_sf"/>
</dbReference>
<dbReference type="GO" id="GO:0003941">
    <property type="term" value="F:L-serine ammonia-lyase activity"/>
    <property type="evidence" value="ECO:0007669"/>
    <property type="project" value="TreeGrafter"/>
</dbReference>
<dbReference type="InterPro" id="IPR004450">
    <property type="entry name" value="Thr_synthase-like"/>
</dbReference>
<comment type="cofactor">
    <cofactor evidence="1 12">
        <name>pyridoxal 5'-phosphate</name>
        <dbReference type="ChEBI" id="CHEBI:597326"/>
    </cofactor>
</comment>
<organism evidence="14 15">
    <name type="scientific">Teichococcus aestuarii</name>
    <dbReference type="NCBI Taxonomy" id="568898"/>
    <lineage>
        <taxon>Bacteria</taxon>
        <taxon>Pseudomonadati</taxon>
        <taxon>Pseudomonadota</taxon>
        <taxon>Alphaproteobacteria</taxon>
        <taxon>Acetobacterales</taxon>
        <taxon>Roseomonadaceae</taxon>
        <taxon>Roseomonas</taxon>
    </lineage>
</organism>
<evidence type="ECO:0000256" key="2">
    <source>
        <dbReference type="ARBA" id="ARBA00004979"/>
    </source>
</evidence>
<dbReference type="GO" id="GO:0004795">
    <property type="term" value="F:threonine synthase activity"/>
    <property type="evidence" value="ECO:0007669"/>
    <property type="project" value="UniProtKB-UniRule"/>
</dbReference>
<feature type="domain" description="Tryptophan synthase beta chain-like PALP" evidence="13">
    <location>
        <begin position="61"/>
        <end position="369"/>
    </location>
</feature>
<dbReference type="EC" id="4.2.3.1" evidence="4 11"/>
<comment type="caution">
    <text evidence="14">The sequence shown here is derived from an EMBL/GenBank/DDBJ whole genome shotgun (WGS) entry which is preliminary data.</text>
</comment>
<evidence type="ECO:0000256" key="9">
    <source>
        <dbReference type="ARBA" id="ARBA00023239"/>
    </source>
</evidence>
<dbReference type="GO" id="GO:0009097">
    <property type="term" value="P:isoleucine biosynthetic process"/>
    <property type="evidence" value="ECO:0007669"/>
    <property type="project" value="TreeGrafter"/>
</dbReference>